<reference evidence="1 2" key="1">
    <citation type="submission" date="2018-11" db="EMBL/GenBank/DDBJ databases">
        <authorList>
            <consortium name="Pathogen Informatics"/>
        </authorList>
    </citation>
    <scope>NUCLEOTIDE SEQUENCE [LARGE SCALE GENOMIC DNA]</scope>
</reference>
<name>A0A3P7N053_DIBLA</name>
<organism evidence="1 2">
    <name type="scientific">Dibothriocephalus latus</name>
    <name type="common">Fish tapeworm</name>
    <name type="synonym">Diphyllobothrium latum</name>
    <dbReference type="NCBI Taxonomy" id="60516"/>
    <lineage>
        <taxon>Eukaryota</taxon>
        <taxon>Metazoa</taxon>
        <taxon>Spiralia</taxon>
        <taxon>Lophotrochozoa</taxon>
        <taxon>Platyhelminthes</taxon>
        <taxon>Cestoda</taxon>
        <taxon>Eucestoda</taxon>
        <taxon>Diphyllobothriidea</taxon>
        <taxon>Diphyllobothriidae</taxon>
        <taxon>Dibothriocephalus</taxon>
    </lineage>
</organism>
<dbReference type="EMBL" id="UYRU01087372">
    <property type="protein sequence ID" value="VDN35624.1"/>
    <property type="molecule type" value="Genomic_DNA"/>
</dbReference>
<sequence length="328" mass="37142">MDFSSQCLSSADYFTHLGSHCLPRLRRLSLRLYHVPDVTPSIDKEVDCFPSLDEAEVCFFGRWCPGGFRAVIRRLRNTRQLALMNTNLWIHGQSCCIAKTQFSFNTLRILRTALTFLSPDNIYERIQFPSLELVVLINHNLSPDMAKTGQYESYFPGVKVRFGLPKRRRDNDPKDCAASYIQNSVDMALAIENPLWDGLHGLQRTVPLSLEEVYLLFILEPILDSLGVSLERNAIEEIILKANVRISRLRCELIAMEAHEDTLTSLDIAAELLVGCLRIPEALRQIKSLRGQLVSMVELIANAVEDLSGAPFYNPTVSTADLRPFLEM</sequence>
<evidence type="ECO:0000313" key="2">
    <source>
        <dbReference type="Proteomes" id="UP000281553"/>
    </source>
</evidence>
<evidence type="ECO:0000313" key="1">
    <source>
        <dbReference type="EMBL" id="VDN35624.1"/>
    </source>
</evidence>
<dbReference type="AlphaFoldDB" id="A0A3P7N053"/>
<protein>
    <submittedName>
        <fullName evidence="1">Uncharacterized protein</fullName>
    </submittedName>
</protein>
<keyword evidence="2" id="KW-1185">Reference proteome</keyword>
<gene>
    <name evidence="1" type="ORF">DILT_LOCUS16823</name>
</gene>
<proteinExistence type="predicted"/>
<dbReference type="Proteomes" id="UP000281553">
    <property type="component" value="Unassembled WGS sequence"/>
</dbReference>
<accession>A0A3P7N053</accession>